<reference evidence="1 2" key="1">
    <citation type="submission" date="2024-07" db="EMBL/GenBank/DDBJ databases">
        <authorList>
            <person name="Thanompreechachai J."/>
            <person name="Duangmal K."/>
        </authorList>
    </citation>
    <scope>NUCLEOTIDE SEQUENCE [LARGE SCALE GENOMIC DNA]</scope>
    <source>
        <strain evidence="1 2">KCTC 19886</strain>
    </source>
</reference>
<gene>
    <name evidence="1" type="ORF">AB1207_23675</name>
</gene>
<organism evidence="1 2">
    <name type="scientific">Kineococcus endophyticus</name>
    <dbReference type="NCBI Taxonomy" id="1181883"/>
    <lineage>
        <taxon>Bacteria</taxon>
        <taxon>Bacillati</taxon>
        <taxon>Actinomycetota</taxon>
        <taxon>Actinomycetes</taxon>
        <taxon>Kineosporiales</taxon>
        <taxon>Kineosporiaceae</taxon>
        <taxon>Kineococcus</taxon>
    </lineage>
</organism>
<evidence type="ECO:0000313" key="2">
    <source>
        <dbReference type="Proteomes" id="UP001555826"/>
    </source>
</evidence>
<dbReference type="Proteomes" id="UP001555826">
    <property type="component" value="Unassembled WGS sequence"/>
</dbReference>
<protein>
    <submittedName>
        <fullName evidence="1">SAM-dependent methyltransferase</fullName>
    </submittedName>
</protein>
<keyword evidence="1" id="KW-0808">Transferase</keyword>
<keyword evidence="1" id="KW-0489">Methyltransferase</keyword>
<keyword evidence="2" id="KW-1185">Reference proteome</keyword>
<dbReference type="GO" id="GO:0008168">
    <property type="term" value="F:methyltransferase activity"/>
    <property type="evidence" value="ECO:0007669"/>
    <property type="project" value="UniProtKB-KW"/>
</dbReference>
<dbReference type="RefSeq" id="WP_367641221.1">
    <property type="nucleotide sequence ID" value="NZ_JBFNQN010000022.1"/>
</dbReference>
<comment type="caution">
    <text evidence="1">The sequence shown here is derived from an EMBL/GenBank/DDBJ whole genome shotgun (WGS) entry which is preliminary data.</text>
</comment>
<name>A0ABV3PDN4_9ACTN</name>
<dbReference type="InterPro" id="IPR029063">
    <property type="entry name" value="SAM-dependent_MTases_sf"/>
</dbReference>
<proteinExistence type="predicted"/>
<dbReference type="SUPFAM" id="SSF53335">
    <property type="entry name" value="S-adenosyl-L-methionine-dependent methyltransferases"/>
    <property type="match status" value="1"/>
</dbReference>
<dbReference type="Gene3D" id="3.40.50.150">
    <property type="entry name" value="Vaccinia Virus protein VP39"/>
    <property type="match status" value="1"/>
</dbReference>
<dbReference type="EMBL" id="JBFNQN010000022">
    <property type="protein sequence ID" value="MEW9267754.1"/>
    <property type="molecule type" value="Genomic_DNA"/>
</dbReference>
<sequence>MDETVTELENFDPDWLALREPVDHATRSRRLEGLLAARLTDRERVRVVDLGAGSGSTLRHLAPRLQELGVAAEQEWVLVDHDEDLLARALATPVPAAASVATATVDLADRDAVRDVLSGADVVVGSALLDVLPAPVATGLVEVLSTLDPRPAVLFVLTVAGGATSEPEVPGVAEGFDADQRVHGLGPDATGHVADAFAAHGWSVEREATPWRLSTSPLLDAWAEGWFAAAGVPAQPLSAAVVPHEDLLAQ</sequence>
<accession>A0ABV3PDN4</accession>
<dbReference type="GO" id="GO:0032259">
    <property type="term" value="P:methylation"/>
    <property type="evidence" value="ECO:0007669"/>
    <property type="project" value="UniProtKB-KW"/>
</dbReference>
<evidence type="ECO:0000313" key="1">
    <source>
        <dbReference type="EMBL" id="MEW9267754.1"/>
    </source>
</evidence>